<organism evidence="2">
    <name type="scientific">freshwater metagenome</name>
    <dbReference type="NCBI Taxonomy" id="449393"/>
    <lineage>
        <taxon>unclassified sequences</taxon>
        <taxon>metagenomes</taxon>
        <taxon>ecological metagenomes</taxon>
    </lineage>
</organism>
<gene>
    <name evidence="2" type="ORF">UFOPK1413_00655</name>
</gene>
<feature type="domain" description="CSD" evidence="1">
    <location>
        <begin position="1"/>
        <end position="63"/>
    </location>
</feature>
<dbReference type="InterPro" id="IPR019844">
    <property type="entry name" value="CSD_CS"/>
</dbReference>
<dbReference type="SMART" id="SM00357">
    <property type="entry name" value="CSP"/>
    <property type="match status" value="1"/>
</dbReference>
<reference evidence="2" key="1">
    <citation type="submission" date="2020-05" db="EMBL/GenBank/DDBJ databases">
        <authorList>
            <person name="Chiriac C."/>
            <person name="Salcher M."/>
            <person name="Ghai R."/>
            <person name="Kavagutti S V."/>
        </authorList>
    </citation>
    <scope>NUCLEOTIDE SEQUENCE</scope>
</reference>
<name>A0A6J6BLB2_9ZZZZ</name>
<evidence type="ECO:0000313" key="2">
    <source>
        <dbReference type="EMBL" id="CAB4539504.1"/>
    </source>
</evidence>
<dbReference type="AlphaFoldDB" id="A0A6J6BLB2"/>
<dbReference type="PROSITE" id="PS00352">
    <property type="entry name" value="CSD_1"/>
    <property type="match status" value="1"/>
</dbReference>
<dbReference type="PRINTS" id="PR00050">
    <property type="entry name" value="COLDSHOCK"/>
</dbReference>
<dbReference type="InterPro" id="IPR002059">
    <property type="entry name" value="CSP_DNA-bd"/>
</dbReference>
<evidence type="ECO:0000259" key="1">
    <source>
        <dbReference type="PROSITE" id="PS51857"/>
    </source>
</evidence>
<dbReference type="InterPro" id="IPR012340">
    <property type="entry name" value="NA-bd_OB-fold"/>
</dbReference>
<dbReference type="CDD" id="cd04458">
    <property type="entry name" value="CSP_CDS"/>
    <property type="match status" value="1"/>
</dbReference>
<dbReference type="PROSITE" id="PS51857">
    <property type="entry name" value="CSD_2"/>
    <property type="match status" value="1"/>
</dbReference>
<accession>A0A6J6BLB2</accession>
<proteinExistence type="predicted"/>
<dbReference type="SUPFAM" id="SSF50249">
    <property type="entry name" value="Nucleic acid-binding proteins"/>
    <property type="match status" value="1"/>
</dbReference>
<dbReference type="InterPro" id="IPR011129">
    <property type="entry name" value="CSD"/>
</dbReference>
<protein>
    <submittedName>
        <fullName evidence="2">Unannotated protein</fullName>
    </submittedName>
</protein>
<dbReference type="Gene3D" id="2.40.50.140">
    <property type="entry name" value="Nucleic acid-binding proteins"/>
    <property type="match status" value="1"/>
</dbReference>
<sequence>MPTGKVKFFDEDKGFGFIQGDDGVEVFLHASGLPTGITVQPGARVEYGTVDGKRGLQAHGVLILEEPQSVVRSRRRPADDMVVIVEDVIRMLESASSDLRRGQYPANSHARKIAAVLRKVADNFDA</sequence>
<dbReference type="GO" id="GO:0003676">
    <property type="term" value="F:nucleic acid binding"/>
    <property type="evidence" value="ECO:0007669"/>
    <property type="project" value="InterPro"/>
</dbReference>
<dbReference type="EMBL" id="CAEZSG010000092">
    <property type="protein sequence ID" value="CAB4539504.1"/>
    <property type="molecule type" value="Genomic_DNA"/>
</dbReference>
<dbReference type="Pfam" id="PF00313">
    <property type="entry name" value="CSD"/>
    <property type="match status" value="1"/>
</dbReference>